<dbReference type="Proteomes" id="UP000235392">
    <property type="component" value="Unassembled WGS sequence"/>
</dbReference>
<dbReference type="AlphaFoldDB" id="A0A2N5S322"/>
<protein>
    <submittedName>
        <fullName evidence="1">Uncharacterized protein</fullName>
    </submittedName>
</protein>
<evidence type="ECO:0000313" key="1">
    <source>
        <dbReference type="EMBL" id="PLW07614.1"/>
    </source>
</evidence>
<evidence type="ECO:0000313" key="2">
    <source>
        <dbReference type="Proteomes" id="UP000235392"/>
    </source>
</evidence>
<accession>A0A2N5S322</accession>
<proteinExistence type="predicted"/>
<gene>
    <name evidence="1" type="ORF">PCASD_22673</name>
</gene>
<name>A0A2N5S322_9BASI</name>
<sequence>MQWPPPSPFLTCSINHSSSRQLQEAFHKWGQGHLHGLRAIWCPNLSDYDHAPGFLDWSNSPGGLGKFNAPGILDLDKPDIPAIWSPDSDLDRSNGLLNAWLLQTLPGMDDPSEKRPAHILNARAALTTTTHVPKAPVLSPQHVAAEELQLAAQHNAACKEMLWQSVHGLLDFVDKTVAPGLNRPLAEELDKADPITQGVGNLVPISRIVSHDNWKDFLDDKVKAIQEDDAVPMPGEYASES</sequence>
<reference evidence="1 2" key="1">
    <citation type="submission" date="2017-11" db="EMBL/GenBank/DDBJ databases">
        <title>De novo assembly and phasing of dikaryotic genomes from two isolates of Puccinia coronata f. sp. avenae, the causal agent of oat crown rust.</title>
        <authorList>
            <person name="Miller M.E."/>
            <person name="Zhang Y."/>
            <person name="Omidvar V."/>
            <person name="Sperschneider J."/>
            <person name="Schwessinger B."/>
            <person name="Raley C."/>
            <person name="Palmer J.M."/>
            <person name="Garnica D."/>
            <person name="Upadhyaya N."/>
            <person name="Rathjen J."/>
            <person name="Taylor J.M."/>
            <person name="Park R.F."/>
            <person name="Dodds P.N."/>
            <person name="Hirsch C.D."/>
            <person name="Kianian S.F."/>
            <person name="Figueroa M."/>
        </authorList>
    </citation>
    <scope>NUCLEOTIDE SEQUENCE [LARGE SCALE GENOMIC DNA]</scope>
    <source>
        <strain evidence="1">12SD80</strain>
    </source>
</reference>
<comment type="caution">
    <text evidence="1">The sequence shown here is derived from an EMBL/GenBank/DDBJ whole genome shotgun (WGS) entry which is preliminary data.</text>
</comment>
<dbReference type="EMBL" id="PGCI01001118">
    <property type="protein sequence ID" value="PLW07614.1"/>
    <property type="molecule type" value="Genomic_DNA"/>
</dbReference>
<feature type="non-terminal residue" evidence="1">
    <location>
        <position position="241"/>
    </location>
</feature>
<organism evidence="1 2">
    <name type="scientific">Puccinia coronata f. sp. avenae</name>
    <dbReference type="NCBI Taxonomy" id="200324"/>
    <lineage>
        <taxon>Eukaryota</taxon>
        <taxon>Fungi</taxon>
        <taxon>Dikarya</taxon>
        <taxon>Basidiomycota</taxon>
        <taxon>Pucciniomycotina</taxon>
        <taxon>Pucciniomycetes</taxon>
        <taxon>Pucciniales</taxon>
        <taxon>Pucciniaceae</taxon>
        <taxon>Puccinia</taxon>
    </lineage>
</organism>